<dbReference type="SUPFAM" id="SSF52799">
    <property type="entry name" value="(Phosphotyrosine protein) phosphatases II"/>
    <property type="match status" value="1"/>
</dbReference>
<organism evidence="2 3">
    <name type="scientific">Rotaria socialis</name>
    <dbReference type="NCBI Taxonomy" id="392032"/>
    <lineage>
        <taxon>Eukaryota</taxon>
        <taxon>Metazoa</taxon>
        <taxon>Spiralia</taxon>
        <taxon>Gnathifera</taxon>
        <taxon>Rotifera</taxon>
        <taxon>Eurotatoria</taxon>
        <taxon>Bdelloidea</taxon>
        <taxon>Philodinida</taxon>
        <taxon>Philodinidae</taxon>
        <taxon>Rotaria</taxon>
    </lineage>
</organism>
<dbReference type="InterPro" id="IPR029021">
    <property type="entry name" value="Prot-tyrosine_phosphatase-like"/>
</dbReference>
<dbReference type="PRINTS" id="PR00700">
    <property type="entry name" value="PRTYPHPHTASE"/>
</dbReference>
<dbReference type="Gene3D" id="3.90.190.10">
    <property type="entry name" value="Protein tyrosine phosphatase superfamily"/>
    <property type="match status" value="1"/>
</dbReference>
<dbReference type="InterPro" id="IPR000242">
    <property type="entry name" value="PTP_cat"/>
</dbReference>
<proteinExistence type="predicted"/>
<dbReference type="InterPro" id="IPR050348">
    <property type="entry name" value="Protein-Tyr_Phosphatase"/>
</dbReference>
<comment type="caution">
    <text evidence="2">The sequence shown here is derived from an EMBL/GenBank/DDBJ whole genome shotgun (WGS) entry which is preliminary data.</text>
</comment>
<evidence type="ECO:0000313" key="2">
    <source>
        <dbReference type="EMBL" id="CAF4783676.1"/>
    </source>
</evidence>
<gene>
    <name evidence="2" type="ORF">UJA718_LOCUS40496</name>
</gene>
<dbReference type="SMART" id="SM00194">
    <property type="entry name" value="PTPc"/>
    <property type="match status" value="1"/>
</dbReference>
<feature type="non-terminal residue" evidence="2">
    <location>
        <position position="124"/>
    </location>
</feature>
<dbReference type="Proteomes" id="UP000663873">
    <property type="component" value="Unassembled WGS sequence"/>
</dbReference>
<accession>A0A821NBF7</accession>
<sequence>GHHKANAYIATQGPMPNTINDFWRMIWEKDVSVLVMITNIKERGRVKCDLYWPQEGSETYGNIQVTLVSTISYAYYVKRIFAIRSKNNRKRIAFERLVHHFHYTDWPDHGVPLFTLPVLSFIRR</sequence>
<dbReference type="PANTHER" id="PTHR19134">
    <property type="entry name" value="RECEPTOR-TYPE TYROSINE-PROTEIN PHOSPHATASE"/>
    <property type="match status" value="1"/>
</dbReference>
<dbReference type="PANTHER" id="PTHR19134:SF540">
    <property type="entry name" value="TYROSINE-PROTEIN PHOSPHATASE 99A"/>
    <property type="match status" value="1"/>
</dbReference>
<protein>
    <recommendedName>
        <fullName evidence="1">Tyrosine-protein phosphatase domain-containing protein</fullName>
    </recommendedName>
</protein>
<evidence type="ECO:0000313" key="3">
    <source>
        <dbReference type="Proteomes" id="UP000663873"/>
    </source>
</evidence>
<reference evidence="2" key="1">
    <citation type="submission" date="2021-02" db="EMBL/GenBank/DDBJ databases">
        <authorList>
            <person name="Nowell W R."/>
        </authorList>
    </citation>
    <scope>NUCLEOTIDE SEQUENCE</scope>
</reference>
<dbReference type="Pfam" id="PF00102">
    <property type="entry name" value="Y_phosphatase"/>
    <property type="match status" value="1"/>
</dbReference>
<dbReference type="PROSITE" id="PS50055">
    <property type="entry name" value="TYR_PHOSPHATASE_PTP"/>
    <property type="match status" value="1"/>
</dbReference>
<dbReference type="GO" id="GO:0004725">
    <property type="term" value="F:protein tyrosine phosphatase activity"/>
    <property type="evidence" value="ECO:0007669"/>
    <property type="project" value="InterPro"/>
</dbReference>
<name>A0A821NBF7_9BILA</name>
<dbReference type="EMBL" id="CAJOBP010044982">
    <property type="protein sequence ID" value="CAF4783676.1"/>
    <property type="molecule type" value="Genomic_DNA"/>
</dbReference>
<keyword evidence="3" id="KW-1185">Reference proteome</keyword>
<feature type="domain" description="Tyrosine-protein phosphatase" evidence="1">
    <location>
        <begin position="1"/>
        <end position="124"/>
    </location>
</feature>
<dbReference type="AlphaFoldDB" id="A0A821NBF7"/>
<evidence type="ECO:0000259" key="1">
    <source>
        <dbReference type="PROSITE" id="PS50055"/>
    </source>
</evidence>
<feature type="non-terminal residue" evidence="2">
    <location>
        <position position="1"/>
    </location>
</feature>